<gene>
    <name evidence="9" type="ORF">PFICI_05030</name>
</gene>
<evidence type="ECO:0000313" key="10">
    <source>
        <dbReference type="Proteomes" id="UP000030651"/>
    </source>
</evidence>
<dbReference type="Pfam" id="PF04117">
    <property type="entry name" value="Mpv17_PMP22"/>
    <property type="match status" value="1"/>
</dbReference>
<feature type="compositionally biased region" description="Low complexity" evidence="8">
    <location>
        <begin position="44"/>
        <end position="57"/>
    </location>
</feature>
<evidence type="ECO:0000256" key="7">
    <source>
        <dbReference type="SAM" id="Coils"/>
    </source>
</evidence>
<dbReference type="KEGG" id="pfy:PFICI_05030"/>
<dbReference type="HOGENOM" id="CLU_049109_10_1_1"/>
<dbReference type="GeneID" id="19270043"/>
<evidence type="ECO:0000256" key="4">
    <source>
        <dbReference type="ARBA" id="ARBA00022989"/>
    </source>
</evidence>
<keyword evidence="7" id="KW-0175">Coiled coil</keyword>
<proteinExistence type="inferred from homology"/>
<keyword evidence="10" id="KW-1185">Reference proteome</keyword>
<evidence type="ECO:0000256" key="5">
    <source>
        <dbReference type="ARBA" id="ARBA00023136"/>
    </source>
</evidence>
<dbReference type="GO" id="GO:0005739">
    <property type="term" value="C:mitochondrion"/>
    <property type="evidence" value="ECO:0007669"/>
    <property type="project" value="TreeGrafter"/>
</dbReference>
<evidence type="ECO:0008006" key="11">
    <source>
        <dbReference type="Google" id="ProtNLM"/>
    </source>
</evidence>
<comment type="similarity">
    <text evidence="2 6">Belongs to the peroxisomal membrane protein PXMP2/4 family.</text>
</comment>
<dbReference type="PANTHER" id="PTHR11266">
    <property type="entry name" value="PEROXISOMAL MEMBRANE PROTEIN 2, PXMP2 MPV17"/>
    <property type="match status" value="1"/>
</dbReference>
<evidence type="ECO:0000256" key="3">
    <source>
        <dbReference type="ARBA" id="ARBA00022692"/>
    </source>
</evidence>
<dbReference type="STRING" id="1229662.W3XAU2"/>
<dbReference type="InterPro" id="IPR007248">
    <property type="entry name" value="Mpv17_PMP22"/>
</dbReference>
<evidence type="ECO:0000256" key="2">
    <source>
        <dbReference type="ARBA" id="ARBA00006824"/>
    </source>
</evidence>
<accession>W3XAU2</accession>
<protein>
    <recommendedName>
        <fullName evidence="11">Protein SYM1</fullName>
    </recommendedName>
</protein>
<organism evidence="9 10">
    <name type="scientific">Pestalotiopsis fici (strain W106-1 / CGMCC3.15140)</name>
    <dbReference type="NCBI Taxonomy" id="1229662"/>
    <lineage>
        <taxon>Eukaryota</taxon>
        <taxon>Fungi</taxon>
        <taxon>Dikarya</taxon>
        <taxon>Ascomycota</taxon>
        <taxon>Pezizomycotina</taxon>
        <taxon>Sordariomycetes</taxon>
        <taxon>Xylariomycetidae</taxon>
        <taxon>Amphisphaeriales</taxon>
        <taxon>Sporocadaceae</taxon>
        <taxon>Pestalotiopsis</taxon>
    </lineage>
</organism>
<dbReference type="PANTHER" id="PTHR11266:SF113">
    <property type="entry name" value="MEMBRANE PROTEIN, MPV17_PMP22 FAMILY, PUTATIVE (AFU_ORTHOLOGUE AFUA_1G13840)-RELATED"/>
    <property type="match status" value="1"/>
</dbReference>
<sequence>MLATNIQSAIRRSLNPIRTAKPPRRFQSTGPGPNATKPPKPDDAAAAIAPGAPSTPSNAPTTNLAIWQRLGPLTKAANAFTRANQKRPWVTQVCSSLFIYLIADLNAQRIGGKEYDPIRTRNMLITGACFSIPGYEWFKALGGWFTFSSKALSVATRVLFNQFTFAPLINIYFFSMQALLTGADPVQRVMEKGPETWKNSWIVWPSVIAFNLAFVPFQFRGLVAGCVSVCWQTYLSIQNKKAEMLEEANKQKAAENETVEVRALAAVA</sequence>
<evidence type="ECO:0000256" key="1">
    <source>
        <dbReference type="ARBA" id="ARBA00004141"/>
    </source>
</evidence>
<feature type="coiled-coil region" evidence="7">
    <location>
        <begin position="235"/>
        <end position="262"/>
    </location>
</feature>
<dbReference type="OrthoDB" id="430207at2759"/>
<evidence type="ECO:0000313" key="9">
    <source>
        <dbReference type="EMBL" id="ETS83154.1"/>
    </source>
</evidence>
<dbReference type="Proteomes" id="UP000030651">
    <property type="component" value="Unassembled WGS sequence"/>
</dbReference>
<name>W3XAU2_PESFW</name>
<keyword evidence="5" id="KW-0472">Membrane</keyword>
<dbReference type="eggNOG" id="KOG1944">
    <property type="taxonomic scope" value="Eukaryota"/>
</dbReference>
<reference evidence="10" key="1">
    <citation type="journal article" date="2015" name="BMC Genomics">
        <title>Genomic and transcriptomic analysis of the endophytic fungus Pestalotiopsis fici reveals its lifestyle and high potential for synthesis of natural products.</title>
        <authorList>
            <person name="Wang X."/>
            <person name="Zhang X."/>
            <person name="Liu L."/>
            <person name="Xiang M."/>
            <person name="Wang W."/>
            <person name="Sun X."/>
            <person name="Che Y."/>
            <person name="Guo L."/>
            <person name="Liu G."/>
            <person name="Guo L."/>
            <person name="Wang C."/>
            <person name="Yin W.B."/>
            <person name="Stadler M."/>
            <person name="Zhang X."/>
            <person name="Liu X."/>
        </authorList>
    </citation>
    <scope>NUCLEOTIDE SEQUENCE [LARGE SCALE GENOMIC DNA]</scope>
    <source>
        <strain evidence="10">W106-1 / CGMCC3.15140</strain>
    </source>
</reference>
<keyword evidence="3" id="KW-0812">Transmembrane</keyword>
<dbReference type="RefSeq" id="XP_007831802.1">
    <property type="nucleotide sequence ID" value="XM_007833611.1"/>
</dbReference>
<comment type="subcellular location">
    <subcellularLocation>
        <location evidence="1">Membrane</location>
        <topology evidence="1">Multi-pass membrane protein</topology>
    </subcellularLocation>
</comment>
<evidence type="ECO:0000256" key="6">
    <source>
        <dbReference type="RuleBase" id="RU363053"/>
    </source>
</evidence>
<dbReference type="GO" id="GO:0016020">
    <property type="term" value="C:membrane"/>
    <property type="evidence" value="ECO:0007669"/>
    <property type="project" value="UniProtKB-SubCell"/>
</dbReference>
<dbReference type="InParanoid" id="W3XAU2"/>
<dbReference type="AlphaFoldDB" id="W3XAU2"/>
<dbReference type="OMA" id="FFSMQAL"/>
<dbReference type="EMBL" id="KI912111">
    <property type="protein sequence ID" value="ETS83154.1"/>
    <property type="molecule type" value="Genomic_DNA"/>
</dbReference>
<keyword evidence="4" id="KW-1133">Transmembrane helix</keyword>
<feature type="region of interest" description="Disordered" evidence="8">
    <location>
        <begin position="12"/>
        <end position="61"/>
    </location>
</feature>
<evidence type="ECO:0000256" key="8">
    <source>
        <dbReference type="SAM" id="MobiDB-lite"/>
    </source>
</evidence>